<dbReference type="SUPFAM" id="SSF48264">
    <property type="entry name" value="Cytochrome P450"/>
    <property type="match status" value="1"/>
</dbReference>
<dbReference type="VEuPathDB" id="FungiDB:P174DRAFT_497523"/>
<name>A0A2I1BYS3_ASPN1</name>
<dbReference type="Proteomes" id="UP000234474">
    <property type="component" value="Unassembled WGS sequence"/>
</dbReference>
<keyword evidence="3" id="KW-1185">Reference proteome</keyword>
<dbReference type="GO" id="GO:0020037">
    <property type="term" value="F:heme binding"/>
    <property type="evidence" value="ECO:0007669"/>
    <property type="project" value="InterPro"/>
</dbReference>
<organism evidence="2 3">
    <name type="scientific">Aspergillus novofumigatus (strain IBT 16806)</name>
    <dbReference type="NCBI Taxonomy" id="1392255"/>
    <lineage>
        <taxon>Eukaryota</taxon>
        <taxon>Fungi</taxon>
        <taxon>Dikarya</taxon>
        <taxon>Ascomycota</taxon>
        <taxon>Pezizomycotina</taxon>
        <taxon>Eurotiomycetes</taxon>
        <taxon>Eurotiomycetidae</taxon>
        <taxon>Eurotiales</taxon>
        <taxon>Aspergillaceae</taxon>
        <taxon>Aspergillus</taxon>
        <taxon>Aspergillus subgen. Fumigati</taxon>
    </lineage>
</organism>
<protein>
    <submittedName>
        <fullName evidence="2">Uncharacterized protein</fullName>
    </submittedName>
</protein>
<accession>A0A2I1BYS3</accession>
<dbReference type="GO" id="GO:0016705">
    <property type="term" value="F:oxidoreductase activity, acting on paired donors, with incorporation or reduction of molecular oxygen"/>
    <property type="evidence" value="ECO:0007669"/>
    <property type="project" value="InterPro"/>
</dbReference>
<dbReference type="EMBL" id="MSZS01000008">
    <property type="protein sequence ID" value="PKX90504.1"/>
    <property type="molecule type" value="Genomic_DNA"/>
</dbReference>
<dbReference type="AlphaFoldDB" id="A0A2I1BYS3"/>
<evidence type="ECO:0000313" key="2">
    <source>
        <dbReference type="EMBL" id="PKX90504.1"/>
    </source>
</evidence>
<proteinExistence type="predicted"/>
<dbReference type="Gene3D" id="1.10.630.10">
    <property type="entry name" value="Cytochrome P450"/>
    <property type="match status" value="1"/>
</dbReference>
<comment type="caution">
    <text evidence="2">The sequence shown here is derived from an EMBL/GenBank/DDBJ whole genome shotgun (WGS) entry which is preliminary data.</text>
</comment>
<evidence type="ECO:0000313" key="3">
    <source>
        <dbReference type="Proteomes" id="UP000234474"/>
    </source>
</evidence>
<dbReference type="RefSeq" id="XP_024679099.1">
    <property type="nucleotide sequence ID" value="XM_024830901.1"/>
</dbReference>
<dbReference type="STRING" id="1392255.A0A2I1BYS3"/>
<feature type="region of interest" description="Disordered" evidence="1">
    <location>
        <begin position="73"/>
        <end position="116"/>
    </location>
</feature>
<reference evidence="3" key="1">
    <citation type="journal article" date="2018" name="Proc. Natl. Acad. Sci. U.S.A.">
        <title>Linking secondary metabolites to gene clusters through genome sequencing of six diverse Aspergillus species.</title>
        <authorList>
            <person name="Kaerboelling I."/>
            <person name="Vesth T.C."/>
            <person name="Frisvad J.C."/>
            <person name="Nybo J.L."/>
            <person name="Theobald S."/>
            <person name="Kuo A."/>
            <person name="Bowyer P."/>
            <person name="Matsuda Y."/>
            <person name="Mondo S."/>
            <person name="Lyhne E.K."/>
            <person name="Kogle M.E."/>
            <person name="Clum A."/>
            <person name="Lipzen A."/>
            <person name="Salamov A."/>
            <person name="Ngan C.Y."/>
            <person name="Daum C."/>
            <person name="Chiniquy J."/>
            <person name="Barry K."/>
            <person name="LaButti K."/>
            <person name="Haridas S."/>
            <person name="Simmons B.A."/>
            <person name="Magnuson J.K."/>
            <person name="Mortensen U.H."/>
            <person name="Larsen T.O."/>
            <person name="Grigoriev I.V."/>
            <person name="Baker S.E."/>
            <person name="Andersen M.R."/>
        </authorList>
    </citation>
    <scope>NUCLEOTIDE SEQUENCE [LARGE SCALE GENOMIC DNA]</scope>
    <source>
        <strain evidence="3">IBT 16806</strain>
    </source>
</reference>
<gene>
    <name evidence="2" type="ORF">P174DRAFT_497523</name>
</gene>
<dbReference type="InterPro" id="IPR036396">
    <property type="entry name" value="Cyt_P450_sf"/>
</dbReference>
<evidence type="ECO:0000256" key="1">
    <source>
        <dbReference type="SAM" id="MobiDB-lite"/>
    </source>
</evidence>
<sequence>MSFKKLHYVDSAVRGTLCLAPVFLYASIWNHPALGPTPAPGMWIAASNLDVHRDEKFYHKGQSYQSFRFLKEQPMGDGMSPSRERYTQDMGMPPQKITRVTPNSLSLPFGSGRHAP</sequence>
<dbReference type="GeneID" id="36538238"/>
<dbReference type="GO" id="GO:0004497">
    <property type="term" value="F:monooxygenase activity"/>
    <property type="evidence" value="ECO:0007669"/>
    <property type="project" value="InterPro"/>
</dbReference>
<dbReference type="GO" id="GO:0005506">
    <property type="term" value="F:iron ion binding"/>
    <property type="evidence" value="ECO:0007669"/>
    <property type="project" value="InterPro"/>
</dbReference>